<dbReference type="Proteomes" id="UP001212997">
    <property type="component" value="Unassembled WGS sequence"/>
</dbReference>
<gene>
    <name evidence="2" type="ORF">NLI96_g11595</name>
</gene>
<name>A0AAD5YAP2_9APHY</name>
<reference evidence="2" key="1">
    <citation type="submission" date="2022-07" db="EMBL/GenBank/DDBJ databases">
        <title>Genome Sequence of Physisporinus lineatus.</title>
        <authorList>
            <person name="Buettner E."/>
        </authorList>
    </citation>
    <scope>NUCLEOTIDE SEQUENCE</scope>
    <source>
        <strain evidence="2">VT162</strain>
    </source>
</reference>
<feature type="compositionally biased region" description="Polar residues" evidence="1">
    <location>
        <begin position="232"/>
        <end position="241"/>
    </location>
</feature>
<dbReference type="EMBL" id="JANAWD010000797">
    <property type="protein sequence ID" value="KAJ3475803.1"/>
    <property type="molecule type" value="Genomic_DNA"/>
</dbReference>
<organism evidence="2 3">
    <name type="scientific">Meripilus lineatus</name>
    <dbReference type="NCBI Taxonomy" id="2056292"/>
    <lineage>
        <taxon>Eukaryota</taxon>
        <taxon>Fungi</taxon>
        <taxon>Dikarya</taxon>
        <taxon>Basidiomycota</taxon>
        <taxon>Agaricomycotina</taxon>
        <taxon>Agaricomycetes</taxon>
        <taxon>Polyporales</taxon>
        <taxon>Meripilaceae</taxon>
        <taxon>Meripilus</taxon>
    </lineage>
</organism>
<feature type="compositionally biased region" description="Polar residues" evidence="1">
    <location>
        <begin position="89"/>
        <end position="103"/>
    </location>
</feature>
<evidence type="ECO:0000313" key="2">
    <source>
        <dbReference type="EMBL" id="KAJ3475803.1"/>
    </source>
</evidence>
<protein>
    <submittedName>
        <fullName evidence="2">Uncharacterized protein</fullName>
    </submittedName>
</protein>
<sequence length="277" mass="29128">MSDSLPRTSTSPVPHSETLAFGIFCEIQLAYYPDHVPKPTNEQMVKWWKKLEDKQRAKYASNIPSRASTAETQSVLGAHDLDEGRRHAASSSTLGASKMSGSPTDLLAPAPQALPTISANTSGALFGDTAPPTGSSRSVPTIGMAHVLAISHPGLPPVIPTIPRVGADLCLLSVTSPTIVAPGVLRWRTCVLFDASPGNSSGSVRGPPAPSLSSDTRNPTNDASTAGPAYQPSATHSNTGGNRDFTPAVQYPLAPPQQPPFNYDPSSSYARYSQSRN</sequence>
<dbReference type="AlphaFoldDB" id="A0AAD5YAP2"/>
<feature type="region of interest" description="Disordered" evidence="1">
    <location>
        <begin position="196"/>
        <end position="277"/>
    </location>
</feature>
<feature type="region of interest" description="Disordered" evidence="1">
    <location>
        <begin position="80"/>
        <end position="103"/>
    </location>
</feature>
<feature type="compositionally biased region" description="Polar residues" evidence="1">
    <location>
        <begin position="264"/>
        <end position="277"/>
    </location>
</feature>
<comment type="caution">
    <text evidence="2">The sequence shown here is derived from an EMBL/GenBank/DDBJ whole genome shotgun (WGS) entry which is preliminary data.</text>
</comment>
<proteinExistence type="predicted"/>
<evidence type="ECO:0000256" key="1">
    <source>
        <dbReference type="SAM" id="MobiDB-lite"/>
    </source>
</evidence>
<keyword evidence="3" id="KW-1185">Reference proteome</keyword>
<accession>A0AAD5YAP2</accession>
<feature type="compositionally biased region" description="Polar residues" evidence="1">
    <location>
        <begin position="211"/>
        <end position="224"/>
    </location>
</feature>
<evidence type="ECO:0000313" key="3">
    <source>
        <dbReference type="Proteomes" id="UP001212997"/>
    </source>
</evidence>